<gene>
    <name evidence="1" type="ORF">J2I46_01015</name>
</gene>
<protein>
    <submittedName>
        <fullName evidence="1">Type VI secretion system baseplate subunit TssG</fullName>
    </submittedName>
</protein>
<comment type="caution">
    <text evidence="1">The sequence shown here is derived from an EMBL/GenBank/DDBJ whole genome shotgun (WGS) entry which is preliminary data.</text>
</comment>
<accession>A0ABS3JD10</accession>
<evidence type="ECO:0000313" key="1">
    <source>
        <dbReference type="EMBL" id="MBO0947144.1"/>
    </source>
</evidence>
<dbReference type="EMBL" id="JAFMYW010000001">
    <property type="protein sequence ID" value="MBO0947144.1"/>
    <property type="molecule type" value="Genomic_DNA"/>
</dbReference>
<dbReference type="Pfam" id="PF06996">
    <property type="entry name" value="T6SS_TssG"/>
    <property type="match status" value="1"/>
</dbReference>
<dbReference type="InterPro" id="IPR010732">
    <property type="entry name" value="T6SS_TssG-like"/>
</dbReference>
<name>A0ABS3JD10_9BACT</name>
<organism evidence="1 2">
    <name type="scientific">Fibrella forsythiae</name>
    <dbReference type="NCBI Taxonomy" id="2817061"/>
    <lineage>
        <taxon>Bacteria</taxon>
        <taxon>Pseudomonadati</taxon>
        <taxon>Bacteroidota</taxon>
        <taxon>Cytophagia</taxon>
        <taxon>Cytophagales</taxon>
        <taxon>Spirosomataceae</taxon>
        <taxon>Fibrella</taxon>
    </lineage>
</organism>
<sequence length="318" mass="35922">MTQPASSQTPQPDYVLDQLDLDLRADLVAADLLSRMLPLDKLIMNPTGPDARSYSKDHNPLTSWLIDGSVAPYWRLDTPREGLYDQLPPYLFHAPGPGDAGTMRDTFDVDSILDSVQRTHEIEREARQFFLPFDTELNYLRVLRALRDQQNDRLENADTLIDQFAVGWPILNSLDPLQRGLFVQLLPLIHQLRSNLNWVGRFLSMLFAVPMRLDSGRHLNRPAVTDNVSSLDGCRLGIDAIMGNSFDDGRNGIRLTIGPVPDERVVDFLPHTGTMRLIDDLLAYFLPATNEVSRVVLTERPTTPAPNRVDFLGFNSYL</sequence>
<proteinExistence type="predicted"/>
<dbReference type="Proteomes" id="UP000664628">
    <property type="component" value="Unassembled WGS sequence"/>
</dbReference>
<keyword evidence="2" id="KW-1185">Reference proteome</keyword>
<reference evidence="1 2" key="1">
    <citation type="submission" date="2021-03" db="EMBL/GenBank/DDBJ databases">
        <title>Fibrella sp. HMF5405 genome sequencing and assembly.</title>
        <authorList>
            <person name="Kang H."/>
            <person name="Kim H."/>
            <person name="Bae S."/>
            <person name="Joh K."/>
        </authorList>
    </citation>
    <scope>NUCLEOTIDE SEQUENCE [LARGE SCALE GENOMIC DNA]</scope>
    <source>
        <strain evidence="1 2">HMF5405</strain>
    </source>
</reference>
<evidence type="ECO:0000313" key="2">
    <source>
        <dbReference type="Proteomes" id="UP000664628"/>
    </source>
</evidence>
<dbReference type="RefSeq" id="WP_207327064.1">
    <property type="nucleotide sequence ID" value="NZ_JAFMYW010000001.1"/>
</dbReference>